<dbReference type="RefSeq" id="WP_371837254.1">
    <property type="nucleotide sequence ID" value="NZ_JBGMEK010000002.1"/>
</dbReference>
<keyword evidence="3" id="KW-1133">Transmembrane helix</keyword>
<keyword evidence="2" id="KW-0186">Copper</keyword>
<keyword evidence="3" id="KW-0812">Transmembrane</keyword>
<evidence type="ECO:0000259" key="4">
    <source>
        <dbReference type="PROSITE" id="PS51352"/>
    </source>
</evidence>
<dbReference type="PANTHER" id="PTHR12151">
    <property type="entry name" value="ELECTRON TRANSPORT PROTIN SCO1/SENC FAMILY MEMBER"/>
    <property type="match status" value="1"/>
</dbReference>
<feature type="transmembrane region" description="Helical" evidence="3">
    <location>
        <begin position="21"/>
        <end position="40"/>
    </location>
</feature>
<dbReference type="Proteomes" id="UP001569428">
    <property type="component" value="Unassembled WGS sequence"/>
</dbReference>
<reference evidence="5 6" key="1">
    <citation type="submission" date="2024-08" db="EMBL/GenBank/DDBJ databases">
        <authorList>
            <person name="Ishaq N."/>
        </authorList>
    </citation>
    <scope>NUCLEOTIDE SEQUENCE [LARGE SCALE GENOMIC DNA]</scope>
    <source>
        <strain evidence="5 6">DSM 18651</strain>
    </source>
</reference>
<proteinExistence type="inferred from homology"/>
<sequence>MNNSETKNANYLTLQKQKRGIRITIAILLLFIIAVLVGFVNKMNQPRVITDSELRLNGTVKLQRARIIDNFQLLSDTGEVFQIENLSGNWSLIFFGFTHCPDVCPTTLTTLNNFYQLLDEDTRKDTNIILVSVDPKRDKPETLHDYVRYFNSDFLGVTGDFIEIKRFASQLNVPFNKVMLDDGNYTMDHGSQVVLINPLGHYHAFFKAPLDPAKMKLTFRSIRATFNG</sequence>
<protein>
    <submittedName>
        <fullName evidence="5">SCO family protein</fullName>
    </submittedName>
</protein>
<accession>A0ABV4NV88</accession>
<dbReference type="Pfam" id="PF02630">
    <property type="entry name" value="SCO1-SenC"/>
    <property type="match status" value="1"/>
</dbReference>
<evidence type="ECO:0000256" key="2">
    <source>
        <dbReference type="ARBA" id="ARBA00023008"/>
    </source>
</evidence>
<dbReference type="CDD" id="cd02968">
    <property type="entry name" value="SCO"/>
    <property type="match status" value="1"/>
</dbReference>
<dbReference type="InterPro" id="IPR036249">
    <property type="entry name" value="Thioredoxin-like_sf"/>
</dbReference>
<keyword evidence="3" id="KW-0472">Membrane</keyword>
<feature type="domain" description="Thioredoxin" evidence="4">
    <location>
        <begin position="62"/>
        <end position="224"/>
    </location>
</feature>
<evidence type="ECO:0000313" key="5">
    <source>
        <dbReference type="EMBL" id="MFA0809638.1"/>
    </source>
</evidence>
<dbReference type="InterPro" id="IPR003782">
    <property type="entry name" value="SCO1/SenC"/>
</dbReference>
<comment type="similarity">
    <text evidence="1">Belongs to the SCO1/2 family.</text>
</comment>
<organism evidence="5 6">
    <name type="scientific">Microbulbifer epialgicus</name>
    <dbReference type="NCBI Taxonomy" id="393907"/>
    <lineage>
        <taxon>Bacteria</taxon>
        <taxon>Pseudomonadati</taxon>
        <taxon>Pseudomonadota</taxon>
        <taxon>Gammaproteobacteria</taxon>
        <taxon>Cellvibrionales</taxon>
        <taxon>Microbulbiferaceae</taxon>
        <taxon>Microbulbifer</taxon>
    </lineage>
</organism>
<dbReference type="Gene3D" id="3.40.30.10">
    <property type="entry name" value="Glutaredoxin"/>
    <property type="match status" value="1"/>
</dbReference>
<dbReference type="InterPro" id="IPR013766">
    <property type="entry name" value="Thioredoxin_domain"/>
</dbReference>
<dbReference type="SUPFAM" id="SSF52833">
    <property type="entry name" value="Thioredoxin-like"/>
    <property type="match status" value="1"/>
</dbReference>
<evidence type="ECO:0000256" key="3">
    <source>
        <dbReference type="SAM" id="Phobius"/>
    </source>
</evidence>
<evidence type="ECO:0000313" key="6">
    <source>
        <dbReference type="Proteomes" id="UP001569428"/>
    </source>
</evidence>
<gene>
    <name evidence="5" type="ORF">ACCI49_01800</name>
</gene>
<keyword evidence="6" id="KW-1185">Reference proteome</keyword>
<name>A0ABV4NV88_9GAMM</name>
<dbReference type="EMBL" id="JBGMEK010000002">
    <property type="protein sequence ID" value="MFA0809638.1"/>
    <property type="molecule type" value="Genomic_DNA"/>
</dbReference>
<dbReference type="PROSITE" id="PS51352">
    <property type="entry name" value="THIOREDOXIN_2"/>
    <property type="match status" value="1"/>
</dbReference>
<comment type="caution">
    <text evidence="5">The sequence shown here is derived from an EMBL/GenBank/DDBJ whole genome shotgun (WGS) entry which is preliminary data.</text>
</comment>
<evidence type="ECO:0000256" key="1">
    <source>
        <dbReference type="ARBA" id="ARBA00010996"/>
    </source>
</evidence>
<dbReference type="PANTHER" id="PTHR12151:SF25">
    <property type="entry name" value="LINALOOL DEHYDRATASE_ISOMERASE DOMAIN-CONTAINING PROTEIN"/>
    <property type="match status" value="1"/>
</dbReference>